<evidence type="ECO:0000313" key="2">
    <source>
        <dbReference type="Proteomes" id="UP000240638"/>
    </source>
</evidence>
<organism evidence="1 2">
    <name type="scientific">Trinickia symbiotica</name>
    <dbReference type="NCBI Taxonomy" id="863227"/>
    <lineage>
        <taxon>Bacteria</taxon>
        <taxon>Pseudomonadati</taxon>
        <taxon>Pseudomonadota</taxon>
        <taxon>Betaproteobacteria</taxon>
        <taxon>Burkholderiales</taxon>
        <taxon>Burkholderiaceae</taxon>
        <taxon>Trinickia</taxon>
    </lineage>
</organism>
<accession>A0A2T3XMQ3</accession>
<dbReference type="AlphaFoldDB" id="A0A2T3XMQ3"/>
<reference evidence="1 2" key="1">
    <citation type="submission" date="2018-03" db="EMBL/GenBank/DDBJ databases">
        <title>Whole genome analyses suggest that Burkholderia sensu lato contains two further novel genera in the rhizoxinica-symbiotica group Mycetohabitans gen. nov., and Trinickia gen. nov.: implications for the evolution of diazotrophy and nodulation in the Burkholderiaceae.</title>
        <authorList>
            <person name="Estrada De Los Santos P."/>
            <person name="Palmer M."/>
            <person name="Chavez-Ramirez B."/>
            <person name="Steenkamp E.T."/>
            <person name="Hirsch A.M."/>
            <person name="Manyaka P."/>
            <person name="Maluk M."/>
            <person name="Lafos M."/>
            <person name="Crook M."/>
            <person name="Gross E."/>
            <person name="Simon M.F."/>
            <person name="Bueno Dos Reis Junior F."/>
            <person name="Poole P.S."/>
            <person name="Venter S.N."/>
            <person name="James E.K."/>
        </authorList>
    </citation>
    <scope>NUCLEOTIDE SEQUENCE [LARGE SCALE GENOMIC DNA]</scope>
    <source>
        <strain evidence="1 2">JPY-366</strain>
    </source>
</reference>
<gene>
    <name evidence="1" type="ORF">C9I57_26660</name>
</gene>
<sequence>MHGLFDVIWAPGTIKMSIHERECELAHIDRMVSYLEARGADLKGQHGTVFTPRYWRARVEALSNPTGTPDRVLKLASQLLERLRKLDEAIVNSRL</sequence>
<dbReference type="Proteomes" id="UP000240638">
    <property type="component" value="Unassembled WGS sequence"/>
</dbReference>
<evidence type="ECO:0000313" key="1">
    <source>
        <dbReference type="EMBL" id="PTB17799.1"/>
    </source>
</evidence>
<proteinExistence type="predicted"/>
<dbReference type="EMBL" id="PYUC01000016">
    <property type="protein sequence ID" value="PTB17799.1"/>
    <property type="molecule type" value="Genomic_DNA"/>
</dbReference>
<name>A0A2T3XMQ3_9BURK</name>
<comment type="caution">
    <text evidence="1">The sequence shown here is derived from an EMBL/GenBank/DDBJ whole genome shotgun (WGS) entry which is preliminary data.</text>
</comment>
<protein>
    <submittedName>
        <fullName evidence="1">Uncharacterized protein</fullName>
    </submittedName>
</protein>